<dbReference type="SUPFAM" id="SSF52540">
    <property type="entry name" value="P-loop containing nucleoside triphosphate hydrolases"/>
    <property type="match status" value="1"/>
</dbReference>
<protein>
    <submittedName>
        <fullName evidence="5">NitT/TauT family transport system ATP-binding protein</fullName>
    </submittedName>
</protein>
<dbReference type="InterPro" id="IPR003439">
    <property type="entry name" value="ABC_transporter-like_ATP-bd"/>
</dbReference>
<keyword evidence="3 5" id="KW-0067">ATP-binding</keyword>
<dbReference type="Gene3D" id="3.40.50.300">
    <property type="entry name" value="P-loop containing nucleotide triphosphate hydrolases"/>
    <property type="match status" value="1"/>
</dbReference>
<evidence type="ECO:0000313" key="6">
    <source>
        <dbReference type="Proteomes" id="UP000238836"/>
    </source>
</evidence>
<sequence>MASDYAVQIEYLTHTYFTKTEEVTAIRSLSLTVQPGEFVVLVGPSGCGKSTILSLIAGLITPASGRIQLFGDPVNGPSPRIAYMLQKDGLLAWRTVAQNMILGLELRRQATAAAIADTHRLLDEMGLSHVAHHYPHQLSGGMRQRVALVRTLAVRPDLLLLDEPFSALDIQNKIHLEHLLTNVLKEQQKTAILVTHDLEEAIAIGDRVLVIGGRPGQIKYTLPIPADIRALPPLEARAHPSFRSLFSELWREVNRIEKLA</sequence>
<proteinExistence type="predicted"/>
<evidence type="ECO:0000256" key="1">
    <source>
        <dbReference type="ARBA" id="ARBA00022448"/>
    </source>
</evidence>
<keyword evidence="2" id="KW-0547">Nucleotide-binding</keyword>
<dbReference type="Pfam" id="PF00005">
    <property type="entry name" value="ABC_tran"/>
    <property type="match status" value="1"/>
</dbReference>
<feature type="domain" description="ABC transporter" evidence="4">
    <location>
        <begin position="7"/>
        <end position="238"/>
    </location>
</feature>
<gene>
    <name evidence="5" type="ORF">CLV36_10392</name>
</gene>
<dbReference type="PANTHER" id="PTHR42788:SF21">
    <property type="entry name" value="ABC TRANSPORTER ATP-BINDING PROTEIN"/>
    <property type="match status" value="1"/>
</dbReference>
<organism evidence="5 6">
    <name type="scientific">Laceyella sediminis</name>
    <dbReference type="NCBI Taxonomy" id="573074"/>
    <lineage>
        <taxon>Bacteria</taxon>
        <taxon>Bacillati</taxon>
        <taxon>Bacillota</taxon>
        <taxon>Bacilli</taxon>
        <taxon>Bacillales</taxon>
        <taxon>Thermoactinomycetaceae</taxon>
        <taxon>Laceyella</taxon>
    </lineage>
</organism>
<comment type="caution">
    <text evidence="5">The sequence shown here is derived from an EMBL/GenBank/DDBJ whole genome shotgun (WGS) entry which is preliminary data.</text>
</comment>
<dbReference type="PROSITE" id="PS00211">
    <property type="entry name" value="ABC_TRANSPORTER_1"/>
    <property type="match status" value="1"/>
</dbReference>
<dbReference type="InterPro" id="IPR027417">
    <property type="entry name" value="P-loop_NTPase"/>
</dbReference>
<dbReference type="PROSITE" id="PS50893">
    <property type="entry name" value="ABC_TRANSPORTER_2"/>
    <property type="match status" value="1"/>
</dbReference>
<name>A0ABX5ESI3_9BACL</name>
<reference evidence="5 6" key="1">
    <citation type="submission" date="2018-03" db="EMBL/GenBank/DDBJ databases">
        <title>Genomic Encyclopedia of Archaeal and Bacterial Type Strains, Phase II (KMG-II): from individual species to whole genera.</title>
        <authorList>
            <person name="Goeker M."/>
        </authorList>
    </citation>
    <scope>NUCLEOTIDE SEQUENCE [LARGE SCALE GENOMIC DNA]</scope>
    <source>
        <strain evidence="5 6">RHA1</strain>
    </source>
</reference>
<evidence type="ECO:0000259" key="4">
    <source>
        <dbReference type="PROSITE" id="PS50893"/>
    </source>
</evidence>
<accession>A0ABX5ESI3</accession>
<evidence type="ECO:0000313" key="5">
    <source>
        <dbReference type="EMBL" id="PRZ15867.1"/>
    </source>
</evidence>
<dbReference type="CDD" id="cd03293">
    <property type="entry name" value="ABC_NrtD_SsuB_transporters"/>
    <property type="match status" value="1"/>
</dbReference>
<dbReference type="Proteomes" id="UP000238836">
    <property type="component" value="Unassembled WGS sequence"/>
</dbReference>
<dbReference type="RefSeq" id="WP_022736022.1">
    <property type="nucleotide sequence ID" value="NZ_PVTZ01000003.1"/>
</dbReference>
<dbReference type="PANTHER" id="PTHR42788">
    <property type="entry name" value="TAURINE IMPORT ATP-BINDING PROTEIN-RELATED"/>
    <property type="match status" value="1"/>
</dbReference>
<evidence type="ECO:0000256" key="3">
    <source>
        <dbReference type="ARBA" id="ARBA00022840"/>
    </source>
</evidence>
<dbReference type="EMBL" id="PVTZ01000003">
    <property type="protein sequence ID" value="PRZ15867.1"/>
    <property type="molecule type" value="Genomic_DNA"/>
</dbReference>
<dbReference type="SMART" id="SM00382">
    <property type="entry name" value="AAA"/>
    <property type="match status" value="1"/>
</dbReference>
<dbReference type="InterPro" id="IPR003593">
    <property type="entry name" value="AAA+_ATPase"/>
</dbReference>
<dbReference type="InterPro" id="IPR017871">
    <property type="entry name" value="ABC_transporter-like_CS"/>
</dbReference>
<keyword evidence="1" id="KW-0813">Transport</keyword>
<dbReference type="GO" id="GO:0005524">
    <property type="term" value="F:ATP binding"/>
    <property type="evidence" value="ECO:0007669"/>
    <property type="project" value="UniProtKB-KW"/>
</dbReference>
<evidence type="ECO:0000256" key="2">
    <source>
        <dbReference type="ARBA" id="ARBA00022741"/>
    </source>
</evidence>
<dbReference type="InterPro" id="IPR050166">
    <property type="entry name" value="ABC_transporter_ATP-bind"/>
</dbReference>
<keyword evidence="6" id="KW-1185">Reference proteome</keyword>